<evidence type="ECO:0000259" key="1">
    <source>
        <dbReference type="Pfam" id="PF09983"/>
    </source>
</evidence>
<proteinExistence type="predicted"/>
<organism evidence="2 3">
    <name type="scientific">Calderihabitans maritimus</name>
    <dbReference type="NCBI Taxonomy" id="1246530"/>
    <lineage>
        <taxon>Bacteria</taxon>
        <taxon>Bacillati</taxon>
        <taxon>Bacillota</taxon>
        <taxon>Clostridia</taxon>
        <taxon>Neomoorellales</taxon>
        <taxon>Calderihabitantaceae</taxon>
        <taxon>Calderihabitans</taxon>
    </lineage>
</organism>
<keyword evidence="3" id="KW-1185">Reference proteome</keyword>
<comment type="caution">
    <text evidence="2">The sequence shown here is derived from an EMBL/GenBank/DDBJ whole genome shotgun (WGS) entry which is preliminary data.</text>
</comment>
<protein>
    <recommendedName>
        <fullName evidence="1">Wadjet protein JetD C-terminal domain-containing protein</fullName>
    </recommendedName>
</protein>
<dbReference type="Pfam" id="PF09983">
    <property type="entry name" value="JetD_C"/>
    <property type="match status" value="1"/>
</dbReference>
<evidence type="ECO:0000313" key="3">
    <source>
        <dbReference type="Proteomes" id="UP000197032"/>
    </source>
</evidence>
<name>A0A1Z5HUK6_9FIRM</name>
<dbReference type="Gene3D" id="3.40.1360.10">
    <property type="match status" value="1"/>
</dbReference>
<sequence>MELTELQKREMSKLLDKYESRRDYGKIQVNNRRTMLRINARNYPDYFHISDASFRRRFNMEMRELERRGWVKLEWEEFERNQTLKRVILNTEELPSIYRELGREAKRDRYHRLQELVLQWQESAPEALQPFYRDLLERLSAYETLPPGLNSLKGLEDWSQLFRALNALLELKQEVPKRRFSVKLFGDSKRWDQLEKPVLWVLRNYCLSPEDQELEDEEIFSELGLLDNPGHINIAGPLQFRTPRGEINLFSFYPDLGLAPQMVEDLEITGLEAKAVVTVENLTSFYHYVDEGPADHLVIYLGGYHNRQRRQFLRKIYDFACRYRRGI</sequence>
<evidence type="ECO:0000313" key="2">
    <source>
        <dbReference type="EMBL" id="GAW93204.1"/>
    </source>
</evidence>
<feature type="non-terminal residue" evidence="2">
    <location>
        <position position="327"/>
    </location>
</feature>
<reference evidence="3" key="1">
    <citation type="journal article" date="2017" name="Appl. Environ. Microbiol.">
        <title>Genomic Analysis of Calderihabitans maritimus KKC1, a Thermophilic, Hydrogenogenic, Carboxydotrophic Bacterium Isolated from Marine Sediment.</title>
        <authorList>
            <person name="Omae K."/>
            <person name="Yoneda Y."/>
            <person name="Fukuyama Y."/>
            <person name="Yoshida T."/>
            <person name="Sako Y."/>
        </authorList>
    </citation>
    <scope>NUCLEOTIDE SEQUENCE [LARGE SCALE GENOMIC DNA]</scope>
    <source>
        <strain evidence="3">KKC1</strain>
    </source>
</reference>
<accession>A0A1Z5HUK6</accession>
<gene>
    <name evidence="2" type="ORF">KKC1_23440</name>
</gene>
<dbReference type="RefSeq" id="WP_088554397.1">
    <property type="nucleotide sequence ID" value="NZ_BDGJ01000117.1"/>
</dbReference>
<dbReference type="Proteomes" id="UP000197032">
    <property type="component" value="Unassembled WGS sequence"/>
</dbReference>
<feature type="domain" description="Wadjet protein JetD C-terminal" evidence="1">
    <location>
        <begin position="260"/>
        <end position="312"/>
    </location>
</feature>
<dbReference type="AlphaFoldDB" id="A0A1Z5HUK6"/>
<dbReference type="InterPro" id="IPR024534">
    <property type="entry name" value="JetD_C"/>
</dbReference>
<dbReference type="OrthoDB" id="186173at2"/>
<dbReference type="EMBL" id="BDGJ01000117">
    <property type="protein sequence ID" value="GAW93204.1"/>
    <property type="molecule type" value="Genomic_DNA"/>
</dbReference>